<accession>A0A939E0E4</accession>
<feature type="transmembrane region" description="Helical" evidence="6">
    <location>
        <begin position="390"/>
        <end position="408"/>
    </location>
</feature>
<comment type="caution">
    <text evidence="8">The sequence shown here is derived from an EMBL/GenBank/DDBJ whole genome shotgun (WGS) entry which is preliminary data.</text>
</comment>
<evidence type="ECO:0000256" key="6">
    <source>
        <dbReference type="SAM" id="Phobius"/>
    </source>
</evidence>
<dbReference type="AlphaFoldDB" id="A0A939E0E4"/>
<feature type="transmembrane region" description="Helical" evidence="6">
    <location>
        <begin position="90"/>
        <end position="111"/>
    </location>
</feature>
<feature type="transmembrane region" description="Helical" evidence="6">
    <location>
        <begin position="27"/>
        <end position="46"/>
    </location>
</feature>
<evidence type="ECO:0000256" key="5">
    <source>
        <dbReference type="SAM" id="MobiDB-lite"/>
    </source>
</evidence>
<dbReference type="InterPro" id="IPR036259">
    <property type="entry name" value="MFS_trans_sf"/>
</dbReference>
<dbReference type="Pfam" id="PF07690">
    <property type="entry name" value="MFS_1"/>
    <property type="match status" value="1"/>
</dbReference>
<feature type="compositionally biased region" description="Basic and acidic residues" evidence="5">
    <location>
        <begin position="1"/>
        <end position="15"/>
    </location>
</feature>
<feature type="transmembrane region" description="Helical" evidence="6">
    <location>
        <begin position="58"/>
        <end position="78"/>
    </location>
</feature>
<evidence type="ECO:0000313" key="8">
    <source>
        <dbReference type="EMBL" id="MBN9643441.1"/>
    </source>
</evidence>
<feature type="region of interest" description="Disordered" evidence="5">
    <location>
        <begin position="1"/>
        <end position="20"/>
    </location>
</feature>
<feature type="region of interest" description="Disordered" evidence="5">
    <location>
        <begin position="417"/>
        <end position="444"/>
    </location>
</feature>
<dbReference type="EMBL" id="JAFLEQ010000003">
    <property type="protein sequence ID" value="MBN9643441.1"/>
    <property type="molecule type" value="Genomic_DNA"/>
</dbReference>
<gene>
    <name evidence="8" type="ORF">JZY06_02190</name>
</gene>
<keyword evidence="4 6" id="KW-0472">Membrane</keyword>
<proteinExistence type="predicted"/>
<evidence type="ECO:0000256" key="4">
    <source>
        <dbReference type="ARBA" id="ARBA00023136"/>
    </source>
</evidence>
<dbReference type="RefSeq" id="WP_207118135.1">
    <property type="nucleotide sequence ID" value="NZ_JAFLEQ010000003.1"/>
</dbReference>
<dbReference type="Gene3D" id="1.20.1250.20">
    <property type="entry name" value="MFS general substrate transporter like domains"/>
    <property type="match status" value="2"/>
</dbReference>
<evidence type="ECO:0000256" key="1">
    <source>
        <dbReference type="ARBA" id="ARBA00004651"/>
    </source>
</evidence>
<dbReference type="Proteomes" id="UP000664332">
    <property type="component" value="Unassembled WGS sequence"/>
</dbReference>
<keyword evidence="2 6" id="KW-0812">Transmembrane</keyword>
<feature type="transmembrane region" description="Helical" evidence="6">
    <location>
        <begin position="308"/>
        <end position="336"/>
    </location>
</feature>
<dbReference type="PANTHER" id="PTHR23546:SF1">
    <property type="entry name" value="MEMBRANE PROTEIN"/>
    <property type="match status" value="1"/>
</dbReference>
<feature type="transmembrane region" description="Helical" evidence="6">
    <location>
        <begin position="194"/>
        <end position="213"/>
    </location>
</feature>
<dbReference type="InterPro" id="IPR001958">
    <property type="entry name" value="Tet-R_TetA/multi-R_MdtG-like"/>
</dbReference>
<comment type="subcellular location">
    <subcellularLocation>
        <location evidence="1">Cell membrane</location>
        <topology evidence="1">Multi-pass membrane protein</topology>
    </subcellularLocation>
</comment>
<evidence type="ECO:0000256" key="3">
    <source>
        <dbReference type="ARBA" id="ARBA00022989"/>
    </source>
</evidence>
<feature type="transmembrane region" description="Helical" evidence="6">
    <location>
        <begin position="234"/>
        <end position="255"/>
    </location>
</feature>
<dbReference type="PROSITE" id="PS50850">
    <property type="entry name" value="MFS"/>
    <property type="match status" value="1"/>
</dbReference>
<dbReference type="SUPFAM" id="SSF103473">
    <property type="entry name" value="MFS general substrate transporter"/>
    <property type="match status" value="1"/>
</dbReference>
<keyword evidence="9" id="KW-1185">Reference proteome</keyword>
<keyword evidence="3 6" id="KW-1133">Transmembrane helix</keyword>
<feature type="transmembrane region" description="Helical" evidence="6">
    <location>
        <begin position="275"/>
        <end position="296"/>
    </location>
</feature>
<dbReference type="InterPro" id="IPR011701">
    <property type="entry name" value="MFS"/>
</dbReference>
<organism evidence="8 9">
    <name type="scientific">Corynebacterium mendelii</name>
    <dbReference type="NCBI Taxonomy" id="2765362"/>
    <lineage>
        <taxon>Bacteria</taxon>
        <taxon>Bacillati</taxon>
        <taxon>Actinomycetota</taxon>
        <taxon>Actinomycetes</taxon>
        <taxon>Mycobacteriales</taxon>
        <taxon>Corynebacteriaceae</taxon>
        <taxon>Corynebacterium</taxon>
    </lineage>
</organism>
<sequence length="444" mass="46069">MDTRRDSGNDRERDNGSGMPSRVQAPVVLATVFLAYMGQMLLNPIIAPLSRAMGLKAWQIGAVISLSAVVLALLSPKWGRTSQRIGVKKVLMLSLAGAAVSLALFGLVAWAGTTGLVTGGVLFAAIAVLRGVAYGATISAVAPSSQAYLVDNTTTEAQRLKAMGAIGAAQGLSAIVGGLVGGGLGYFFGLMAPLVVMPLIVLAAIGYVGVGFHPVAARGRYLEPKKIAYTDPRVMCYLISGFLLFLAFSSLQVLFGFTIQDRFGLGAEQTAGMTAVFMSVMAVTMVLTQGVLVPKLPWPSRVILRRGLVVMAISAVMVWPTGSYVLLTVGVVLFGLGSGAAMTGYTAGPTLYLNGDEQGSLAGIINSNNGVTYAVAPVISTALYSINPQAAFTFVIVLAVAAVVFAYLHPRLRPDKQKERAEAAAKGQTLAPIANSGTGGQPAQ</sequence>
<dbReference type="InterPro" id="IPR020846">
    <property type="entry name" value="MFS_dom"/>
</dbReference>
<feature type="transmembrane region" description="Helical" evidence="6">
    <location>
        <begin position="163"/>
        <end position="188"/>
    </location>
</feature>
<dbReference type="PANTHER" id="PTHR23546">
    <property type="entry name" value="TRANSPORT PROTEIN"/>
    <property type="match status" value="1"/>
</dbReference>
<evidence type="ECO:0000259" key="7">
    <source>
        <dbReference type="PROSITE" id="PS50850"/>
    </source>
</evidence>
<evidence type="ECO:0000313" key="9">
    <source>
        <dbReference type="Proteomes" id="UP000664332"/>
    </source>
</evidence>
<dbReference type="PRINTS" id="PR01035">
    <property type="entry name" value="TCRTETA"/>
</dbReference>
<feature type="domain" description="Major facilitator superfamily (MFS) profile" evidence="7">
    <location>
        <begin position="24"/>
        <end position="413"/>
    </location>
</feature>
<dbReference type="GO" id="GO:0022857">
    <property type="term" value="F:transmembrane transporter activity"/>
    <property type="evidence" value="ECO:0007669"/>
    <property type="project" value="InterPro"/>
</dbReference>
<protein>
    <submittedName>
        <fullName evidence="8">MFS transporter</fullName>
    </submittedName>
</protein>
<feature type="transmembrane region" description="Helical" evidence="6">
    <location>
        <begin position="117"/>
        <end position="142"/>
    </location>
</feature>
<name>A0A939E0E4_9CORY</name>
<evidence type="ECO:0000256" key="2">
    <source>
        <dbReference type="ARBA" id="ARBA00022692"/>
    </source>
</evidence>
<reference evidence="8" key="1">
    <citation type="submission" date="2021-03" db="EMBL/GenBank/DDBJ databases">
        <authorList>
            <person name="Sun Q."/>
        </authorList>
    </citation>
    <scope>NUCLEOTIDE SEQUENCE</scope>
    <source>
        <strain evidence="8">CCM 8862</strain>
    </source>
</reference>
<dbReference type="GO" id="GO:0005886">
    <property type="term" value="C:plasma membrane"/>
    <property type="evidence" value="ECO:0007669"/>
    <property type="project" value="UniProtKB-SubCell"/>
</dbReference>